<dbReference type="Proteomes" id="UP001431572">
    <property type="component" value="Chromosome 2"/>
</dbReference>
<dbReference type="AlphaFoldDB" id="A0A8T7M7S7"/>
<evidence type="ECO:0000256" key="2">
    <source>
        <dbReference type="ARBA" id="ARBA00022475"/>
    </source>
</evidence>
<feature type="transmembrane region" description="Helical" evidence="8">
    <location>
        <begin position="6"/>
        <end position="29"/>
    </location>
</feature>
<feature type="transmembrane region" description="Helical" evidence="8">
    <location>
        <begin position="260"/>
        <end position="283"/>
    </location>
</feature>
<dbReference type="Proteomes" id="UP000521676">
    <property type="component" value="Unassembled WGS sequence"/>
</dbReference>
<keyword evidence="6 8" id="KW-1133">Transmembrane helix</keyword>
<feature type="domain" description="Glycosyltransferase RgtA/B/C/D-like" evidence="9">
    <location>
        <begin position="110"/>
        <end position="269"/>
    </location>
</feature>
<evidence type="ECO:0000256" key="1">
    <source>
        <dbReference type="ARBA" id="ARBA00004651"/>
    </source>
</evidence>
<comment type="subcellular location">
    <subcellularLocation>
        <location evidence="1">Cell membrane</location>
        <topology evidence="1">Multi-pass membrane protein</topology>
    </subcellularLocation>
</comment>
<dbReference type="InterPro" id="IPR038731">
    <property type="entry name" value="RgtA/B/C-like"/>
</dbReference>
<dbReference type="InterPro" id="IPR050297">
    <property type="entry name" value="LipidA_mod_glycosyltrf_83"/>
</dbReference>
<dbReference type="EC" id="2.4.-.-" evidence="11"/>
<dbReference type="EMBL" id="JACATZ010000003">
    <property type="protein sequence ID" value="NWJ48197.1"/>
    <property type="molecule type" value="Genomic_DNA"/>
</dbReference>
<dbReference type="Pfam" id="PF13231">
    <property type="entry name" value="PMT_2"/>
    <property type="match status" value="1"/>
</dbReference>
<keyword evidence="5 8" id="KW-0812">Transmembrane</keyword>
<name>A0A8T7M7S7_9CHLR</name>
<gene>
    <name evidence="10" type="ORF">HXX08_20270</name>
    <name evidence="11" type="ORF">OZ401_003737</name>
</gene>
<dbReference type="GO" id="GO:0009103">
    <property type="term" value="P:lipopolysaccharide biosynthetic process"/>
    <property type="evidence" value="ECO:0007669"/>
    <property type="project" value="UniProtKB-ARBA"/>
</dbReference>
<feature type="transmembrane region" description="Helical" evidence="8">
    <location>
        <begin position="392"/>
        <end position="412"/>
    </location>
</feature>
<feature type="transmembrane region" description="Helical" evidence="8">
    <location>
        <begin position="163"/>
        <end position="180"/>
    </location>
</feature>
<evidence type="ECO:0000313" key="13">
    <source>
        <dbReference type="Proteomes" id="UP001431572"/>
    </source>
</evidence>
<evidence type="ECO:0000256" key="6">
    <source>
        <dbReference type="ARBA" id="ARBA00022989"/>
    </source>
</evidence>
<dbReference type="PANTHER" id="PTHR33908:SF11">
    <property type="entry name" value="MEMBRANE PROTEIN"/>
    <property type="match status" value="1"/>
</dbReference>
<feature type="transmembrane region" description="Helical" evidence="8">
    <location>
        <begin position="313"/>
        <end position="332"/>
    </location>
</feature>
<evidence type="ECO:0000313" key="11">
    <source>
        <dbReference type="EMBL" id="WJW68134.1"/>
    </source>
</evidence>
<reference evidence="10 12" key="1">
    <citation type="submission" date="2020-06" db="EMBL/GenBank/DDBJ databases">
        <title>Anoxygenic phototrophic Chloroflexota member uses a Type I reaction center.</title>
        <authorList>
            <person name="Tsuji J.M."/>
            <person name="Shaw N.A."/>
            <person name="Nagashima S."/>
            <person name="Venkiteswaran J."/>
            <person name="Schiff S.L."/>
            <person name="Hanada S."/>
            <person name="Tank M."/>
            <person name="Neufeld J.D."/>
        </authorList>
    </citation>
    <scope>NUCLEOTIDE SEQUENCE [LARGE SCALE GENOMIC DNA]</scope>
    <source>
        <strain evidence="10">L227-S17</strain>
    </source>
</reference>
<evidence type="ECO:0000313" key="12">
    <source>
        <dbReference type="Proteomes" id="UP000521676"/>
    </source>
</evidence>
<feature type="transmembrane region" description="Helical" evidence="8">
    <location>
        <begin position="339"/>
        <end position="358"/>
    </location>
</feature>
<protein>
    <submittedName>
        <fullName evidence="10">Glycosyltransferase family 39 protein</fullName>
        <ecNumber evidence="11">2.4.-.-</ecNumber>
    </submittedName>
</protein>
<feature type="transmembrane region" description="Helical" evidence="8">
    <location>
        <begin position="187"/>
        <end position="209"/>
    </location>
</feature>
<dbReference type="EMBL" id="CP128400">
    <property type="protein sequence ID" value="WJW68134.1"/>
    <property type="molecule type" value="Genomic_DNA"/>
</dbReference>
<keyword evidence="2" id="KW-1003">Cell membrane</keyword>
<dbReference type="PANTHER" id="PTHR33908">
    <property type="entry name" value="MANNOSYLTRANSFERASE YKCB-RELATED"/>
    <property type="match status" value="1"/>
</dbReference>
<evidence type="ECO:0000313" key="10">
    <source>
        <dbReference type="EMBL" id="NWJ48197.1"/>
    </source>
</evidence>
<evidence type="ECO:0000256" key="5">
    <source>
        <dbReference type="ARBA" id="ARBA00022692"/>
    </source>
</evidence>
<sequence>MDELHSPFPLFPLLVVGLWLVGAFGLLSVRKSAKVKIEFAAFPIMLQSRMLWGLGLVGALAAGWAVRATQLLPDSAGRWSASNYDEMVYFSAASQLAQGHLPYRDFFLAHPPGALLTLAPIIKLFGAMGGADAYAALRWLTVIAGLITCAGVAWAGSRMWGNKGILWGLPGIAAAVLLAVDVRASQIAVLETISNLFAVFAFICLLEGLRKQINPLWFAGAGALAGMAFLSKLPGVAVIFGFLVYLAWKRNWRGLGLTAAGFTGLTALIVGFFGFAGGIGQFIRQIFFFQLLRPQEVAEGRDQIGRLAEEPQAALTLLLAGMVFCIIAWRVIRRQTSNDLWMIPATWSFPLLATLLVGKSFHPWYYAQLALPLALLAGGLFIFEVRKPDQQFYTLAATGLVALLLVVMPLAARQWLQGQSVTVDRVYHASSEYLRQQPDSSSILSFDPGFAFLSGREPTRTPDGKFLVDSAGYMVYLNLDIDRRGLGEMTGQIFNLNRERGQVDDTFQKGRAQAIMSAAATSSSWIALDGKIALPQLTPASVEYFQTLTAKAFTFDYVDLYRSRFQPAPTRFSNGLTLYSFGASSSFQGKANYDPVEADGVLRLNTKDSGTRTLDLRLVWETVATPLQQAKVFIHLIDEKTGQRVAQRDLLPLDGKGDTRTWRKGDFYQDVHSLPLPPNLPIGRYKIIVGLYDAANTARIPLADYSDAYTLGYVEVTP</sequence>
<keyword evidence="3 11" id="KW-0328">Glycosyltransferase</keyword>
<dbReference type="RefSeq" id="WP_341470038.1">
    <property type="nucleotide sequence ID" value="NZ_CP128400.1"/>
</dbReference>
<dbReference type="GO" id="GO:0005886">
    <property type="term" value="C:plasma membrane"/>
    <property type="evidence" value="ECO:0007669"/>
    <property type="project" value="UniProtKB-SubCell"/>
</dbReference>
<keyword evidence="13" id="KW-1185">Reference proteome</keyword>
<accession>A0A8T7M7S7</accession>
<evidence type="ECO:0000256" key="4">
    <source>
        <dbReference type="ARBA" id="ARBA00022679"/>
    </source>
</evidence>
<feature type="transmembrane region" description="Helical" evidence="8">
    <location>
        <begin position="106"/>
        <end position="125"/>
    </location>
</feature>
<evidence type="ECO:0000256" key="7">
    <source>
        <dbReference type="ARBA" id="ARBA00023136"/>
    </source>
</evidence>
<proteinExistence type="predicted"/>
<keyword evidence="4 11" id="KW-0808">Transferase</keyword>
<evidence type="ECO:0000259" key="9">
    <source>
        <dbReference type="Pfam" id="PF13231"/>
    </source>
</evidence>
<feature type="transmembrane region" description="Helical" evidence="8">
    <location>
        <begin position="50"/>
        <end position="66"/>
    </location>
</feature>
<evidence type="ECO:0000256" key="8">
    <source>
        <dbReference type="SAM" id="Phobius"/>
    </source>
</evidence>
<feature type="transmembrane region" description="Helical" evidence="8">
    <location>
        <begin position="364"/>
        <end position="385"/>
    </location>
</feature>
<feature type="transmembrane region" description="Helical" evidence="8">
    <location>
        <begin position="215"/>
        <end position="248"/>
    </location>
</feature>
<dbReference type="GO" id="GO:0016763">
    <property type="term" value="F:pentosyltransferase activity"/>
    <property type="evidence" value="ECO:0007669"/>
    <property type="project" value="TreeGrafter"/>
</dbReference>
<evidence type="ECO:0000256" key="3">
    <source>
        <dbReference type="ARBA" id="ARBA00022676"/>
    </source>
</evidence>
<reference evidence="11" key="2">
    <citation type="journal article" date="2024" name="Nature">
        <title>Anoxygenic phototroph of the Chloroflexota uses a type I reaction centre.</title>
        <authorList>
            <person name="Tsuji J.M."/>
            <person name="Shaw N.A."/>
            <person name="Nagashima S."/>
            <person name="Venkiteswaran J.J."/>
            <person name="Schiff S.L."/>
            <person name="Watanabe T."/>
            <person name="Fukui M."/>
            <person name="Hanada S."/>
            <person name="Tank M."/>
            <person name="Neufeld J.D."/>
        </authorList>
    </citation>
    <scope>NUCLEOTIDE SEQUENCE</scope>
    <source>
        <strain evidence="11">L227-S17</strain>
    </source>
</reference>
<feature type="transmembrane region" description="Helical" evidence="8">
    <location>
        <begin position="137"/>
        <end position="157"/>
    </location>
</feature>
<keyword evidence="7 8" id="KW-0472">Membrane</keyword>
<organism evidence="10 12">
    <name type="scientific">Candidatus Chlorohelix allophototropha</name>
    <dbReference type="NCBI Taxonomy" id="3003348"/>
    <lineage>
        <taxon>Bacteria</taxon>
        <taxon>Bacillati</taxon>
        <taxon>Chloroflexota</taxon>
        <taxon>Chloroflexia</taxon>
        <taxon>Candidatus Chloroheliales</taxon>
        <taxon>Candidatus Chloroheliaceae</taxon>
        <taxon>Candidatus Chlorohelix</taxon>
    </lineage>
</organism>